<name>A0A644VDL4_9ZZZZ</name>
<protein>
    <recommendedName>
        <fullName evidence="2">Coenzyme PQQ synthesis protein D</fullName>
    </recommendedName>
</protein>
<organism evidence="1">
    <name type="scientific">bioreactor metagenome</name>
    <dbReference type="NCBI Taxonomy" id="1076179"/>
    <lineage>
        <taxon>unclassified sequences</taxon>
        <taxon>metagenomes</taxon>
        <taxon>ecological metagenomes</taxon>
    </lineage>
</organism>
<proteinExistence type="predicted"/>
<dbReference type="Gene3D" id="1.10.10.1150">
    <property type="entry name" value="Coenzyme PQQ synthesis protein D (PqqD)"/>
    <property type="match status" value="1"/>
</dbReference>
<accession>A0A644VDL4</accession>
<dbReference type="AlphaFoldDB" id="A0A644VDL4"/>
<comment type="caution">
    <text evidence="1">The sequence shown here is derived from an EMBL/GenBank/DDBJ whole genome shotgun (WGS) entry which is preliminary data.</text>
</comment>
<evidence type="ECO:0000313" key="1">
    <source>
        <dbReference type="EMBL" id="MPL89361.1"/>
    </source>
</evidence>
<evidence type="ECO:0008006" key="2">
    <source>
        <dbReference type="Google" id="ProtNLM"/>
    </source>
</evidence>
<gene>
    <name evidence="1" type="ORF">SDC9_35395</name>
</gene>
<dbReference type="EMBL" id="VSSQ01000278">
    <property type="protein sequence ID" value="MPL89361.1"/>
    <property type="molecule type" value="Genomic_DNA"/>
</dbReference>
<reference evidence="1" key="1">
    <citation type="submission" date="2019-08" db="EMBL/GenBank/DDBJ databases">
        <authorList>
            <person name="Kucharzyk K."/>
            <person name="Murdoch R.W."/>
            <person name="Higgins S."/>
            <person name="Loffler F."/>
        </authorList>
    </citation>
    <scope>NUCLEOTIDE SEQUENCE</scope>
</reference>
<sequence length="79" mass="8967">MRIRKNIAVSDEGFLFNPATGDSFSTNGIGSEIINLLKQDKSTHEIIEEISGNYDVDRMLLERDLDEFTALLKDYSILE</sequence>
<dbReference type="InterPro" id="IPR008792">
    <property type="entry name" value="PQQD"/>
</dbReference>
<dbReference type="Pfam" id="PF05402">
    <property type="entry name" value="PqqD"/>
    <property type="match status" value="1"/>
</dbReference>
<dbReference type="InterPro" id="IPR041881">
    <property type="entry name" value="PqqD_sf"/>
</dbReference>